<comment type="caution">
    <text evidence="3">The sequence shown here is derived from an EMBL/GenBank/DDBJ whole genome shotgun (WGS) entry which is preliminary data.</text>
</comment>
<proteinExistence type="predicted"/>
<sequence>MGYRWSFTQKRFVKTGALSLATIPANASIILNGDEQKTHTPILIRNLTPGNYEIVLQKDGYLNWQKTLAIESEKTAFAINVTLFKNSQPMAIQNLSTLARLPDHSLLPSRFKQFSVFHDKKLDTIVVINNGTQSRVTQLNGNRAVWRQVPIALLFAYSPHEVWQFNPKDQRNTLITRLLEEIKIVIPIPKQESLLLILNDRVRAIELDKRDRQNSWDLAQFDKIKNAVLSEDSKTLFIEGSRDGKEGVWSLELY</sequence>
<dbReference type="InterPro" id="IPR013229">
    <property type="entry name" value="PEGA"/>
</dbReference>
<organism evidence="3 4">
    <name type="scientific">Candidatus Uhrbacteria bacterium RIFCSPLOWO2_01_FULL_47_24</name>
    <dbReference type="NCBI Taxonomy" id="1802401"/>
    <lineage>
        <taxon>Bacteria</taxon>
        <taxon>Candidatus Uhriibacteriota</taxon>
    </lineage>
</organism>
<protein>
    <recommendedName>
        <fullName evidence="2">PEGA domain-containing protein</fullName>
    </recommendedName>
</protein>
<accession>A0A1F7URL7</accession>
<keyword evidence="1" id="KW-0732">Signal</keyword>
<dbReference type="EMBL" id="MGEJ01000012">
    <property type="protein sequence ID" value="OGL80931.1"/>
    <property type="molecule type" value="Genomic_DNA"/>
</dbReference>
<dbReference type="Pfam" id="PF08308">
    <property type="entry name" value="PEGA"/>
    <property type="match status" value="1"/>
</dbReference>
<evidence type="ECO:0000259" key="2">
    <source>
        <dbReference type="Pfam" id="PF08308"/>
    </source>
</evidence>
<reference evidence="3 4" key="1">
    <citation type="journal article" date="2016" name="Nat. Commun.">
        <title>Thousands of microbial genomes shed light on interconnected biogeochemical processes in an aquifer system.</title>
        <authorList>
            <person name="Anantharaman K."/>
            <person name="Brown C.T."/>
            <person name="Hug L.A."/>
            <person name="Sharon I."/>
            <person name="Castelle C.J."/>
            <person name="Probst A.J."/>
            <person name="Thomas B.C."/>
            <person name="Singh A."/>
            <person name="Wilkins M.J."/>
            <person name="Karaoz U."/>
            <person name="Brodie E.L."/>
            <person name="Williams K.H."/>
            <person name="Hubbard S.S."/>
            <person name="Banfield J.F."/>
        </authorList>
    </citation>
    <scope>NUCLEOTIDE SEQUENCE [LARGE SCALE GENOMIC DNA]</scope>
</reference>
<dbReference type="Proteomes" id="UP000176897">
    <property type="component" value="Unassembled WGS sequence"/>
</dbReference>
<feature type="chain" id="PRO_5009533116" description="PEGA domain-containing protein" evidence="1">
    <location>
        <begin position="28"/>
        <end position="254"/>
    </location>
</feature>
<feature type="domain" description="PEGA" evidence="2">
    <location>
        <begin position="16"/>
        <end position="83"/>
    </location>
</feature>
<evidence type="ECO:0000313" key="4">
    <source>
        <dbReference type="Proteomes" id="UP000176897"/>
    </source>
</evidence>
<gene>
    <name evidence="3" type="ORF">A3B21_03115</name>
</gene>
<evidence type="ECO:0000313" key="3">
    <source>
        <dbReference type="EMBL" id="OGL80931.1"/>
    </source>
</evidence>
<name>A0A1F7URL7_9BACT</name>
<dbReference type="STRING" id="1802401.A3B21_03115"/>
<feature type="signal peptide" evidence="1">
    <location>
        <begin position="1"/>
        <end position="27"/>
    </location>
</feature>
<dbReference type="AlphaFoldDB" id="A0A1F7URL7"/>
<evidence type="ECO:0000256" key="1">
    <source>
        <dbReference type="SAM" id="SignalP"/>
    </source>
</evidence>